<proteinExistence type="predicted"/>
<gene>
    <name evidence="1" type="ORF">AUJ30_00295</name>
</gene>
<comment type="caution">
    <text evidence="1">The sequence shown here is derived from an EMBL/GenBank/DDBJ whole genome shotgun (WGS) entry which is preliminary data.</text>
</comment>
<organism evidence="1 2">
    <name type="scientific">Candidatus Wolfebacteria bacterium CG1_02_39_135</name>
    <dbReference type="NCBI Taxonomy" id="1805425"/>
    <lineage>
        <taxon>Bacteria</taxon>
        <taxon>Candidatus Wolfeibacteriota</taxon>
    </lineage>
</organism>
<dbReference type="STRING" id="1805425.AUJ30_00295"/>
<name>A0A1J4Y513_9BACT</name>
<dbReference type="EMBL" id="MNWX01000005">
    <property type="protein sequence ID" value="OIO65829.1"/>
    <property type="molecule type" value="Genomic_DNA"/>
</dbReference>
<sequence>MSKCAVLLLPFFIGSLITVEPLISQSFTDYTLVNSGLNIVNDRFQNQGVELLAKNCPRTTIASGYASEEKEPKVMKVLITAYSSSIDETDNTPLITASGNYVRPGVAAANFLAFGTKVRLPKIFGNQIFIVEDRLHEKNNDRVDIWFPSKEEALRFGSQISEMEIL</sequence>
<evidence type="ECO:0000313" key="2">
    <source>
        <dbReference type="Proteomes" id="UP000182693"/>
    </source>
</evidence>
<evidence type="ECO:0008006" key="3">
    <source>
        <dbReference type="Google" id="ProtNLM"/>
    </source>
</evidence>
<dbReference type="CDD" id="cd22784">
    <property type="entry name" value="DPBB_MltA_YuiC-like"/>
    <property type="match status" value="1"/>
</dbReference>
<dbReference type="AlphaFoldDB" id="A0A1J4Y513"/>
<protein>
    <recommendedName>
        <fullName evidence="3">3D domain-containing protein</fullName>
    </recommendedName>
</protein>
<accession>A0A1J4Y513</accession>
<evidence type="ECO:0000313" key="1">
    <source>
        <dbReference type="EMBL" id="OIO65829.1"/>
    </source>
</evidence>
<reference evidence="1 2" key="1">
    <citation type="journal article" date="2016" name="Environ. Microbiol.">
        <title>Genomic resolution of a cold subsurface aquifer community provides metabolic insights for novel microbes adapted to high CO concentrations.</title>
        <authorList>
            <person name="Probst A.J."/>
            <person name="Castelle C.J."/>
            <person name="Singh A."/>
            <person name="Brown C.T."/>
            <person name="Anantharaman K."/>
            <person name="Sharon I."/>
            <person name="Hug L.A."/>
            <person name="Burstein D."/>
            <person name="Emerson J.B."/>
            <person name="Thomas B.C."/>
            <person name="Banfield J.F."/>
        </authorList>
    </citation>
    <scope>NUCLEOTIDE SEQUENCE [LARGE SCALE GENOMIC DNA]</scope>
    <source>
        <strain evidence="1">CG1_02_39_135</strain>
    </source>
</reference>
<dbReference type="Proteomes" id="UP000182693">
    <property type="component" value="Unassembled WGS sequence"/>
</dbReference>